<dbReference type="AlphaFoldDB" id="A0A0V1LFY0"/>
<evidence type="ECO:0000313" key="2">
    <source>
        <dbReference type="Proteomes" id="UP000054721"/>
    </source>
</evidence>
<proteinExistence type="predicted"/>
<reference evidence="1 2" key="1">
    <citation type="submission" date="2015-05" db="EMBL/GenBank/DDBJ databases">
        <title>Evolution of Trichinella species and genotypes.</title>
        <authorList>
            <person name="Korhonen P.K."/>
            <person name="Edoardo P."/>
            <person name="Giuseppe L.R."/>
            <person name="Gasser R.B."/>
        </authorList>
    </citation>
    <scope>NUCLEOTIDE SEQUENCE [LARGE SCALE GENOMIC DNA]</scope>
    <source>
        <strain evidence="1">ISS10</strain>
    </source>
</reference>
<dbReference type="OrthoDB" id="10380969at2759"/>
<evidence type="ECO:0000313" key="1">
    <source>
        <dbReference type="EMBL" id="KRZ58436.1"/>
    </source>
</evidence>
<organism evidence="1 2">
    <name type="scientific">Trichinella nativa</name>
    <dbReference type="NCBI Taxonomy" id="6335"/>
    <lineage>
        <taxon>Eukaryota</taxon>
        <taxon>Metazoa</taxon>
        <taxon>Ecdysozoa</taxon>
        <taxon>Nematoda</taxon>
        <taxon>Enoplea</taxon>
        <taxon>Dorylaimia</taxon>
        <taxon>Trichinellida</taxon>
        <taxon>Trichinellidae</taxon>
        <taxon>Trichinella</taxon>
    </lineage>
</organism>
<name>A0A0V1LFY0_9BILA</name>
<sequence length="105" mass="11610">MALRAIPSVLDSKYITPFVNIGLEQGSKGREFQHLPFKFREGHLRQPPVTGPNSRPASTNIVTVDGAFSARLDHPGARSRFPHSVALTICRPVVYRGLTLLTFQV</sequence>
<dbReference type="Proteomes" id="UP000054721">
    <property type="component" value="Unassembled WGS sequence"/>
</dbReference>
<accession>A0A0V1LFY0</accession>
<dbReference type="EMBL" id="JYDW01000057">
    <property type="protein sequence ID" value="KRZ58436.1"/>
    <property type="molecule type" value="Genomic_DNA"/>
</dbReference>
<comment type="caution">
    <text evidence="1">The sequence shown here is derived from an EMBL/GenBank/DDBJ whole genome shotgun (WGS) entry which is preliminary data.</text>
</comment>
<protein>
    <submittedName>
        <fullName evidence="1">Uncharacterized protein</fullName>
    </submittedName>
</protein>
<gene>
    <name evidence="1" type="ORF">T02_1852</name>
</gene>
<keyword evidence="2" id="KW-1185">Reference proteome</keyword>